<proteinExistence type="predicted"/>
<protein>
    <submittedName>
        <fullName evidence="1">Uncharacterized protein</fullName>
    </submittedName>
</protein>
<dbReference type="EMBL" id="FMUE01000001">
    <property type="protein sequence ID" value="SCX00072.1"/>
    <property type="molecule type" value="Genomic_DNA"/>
</dbReference>
<dbReference type="Gene3D" id="3.40.50.300">
    <property type="entry name" value="P-loop containing nucleotide triphosphate hydrolases"/>
    <property type="match status" value="1"/>
</dbReference>
<evidence type="ECO:0000313" key="2">
    <source>
        <dbReference type="Proteomes" id="UP000187891"/>
    </source>
</evidence>
<gene>
    <name evidence="1" type="ORF">DSM25559_0002</name>
</gene>
<dbReference type="Proteomes" id="UP000187891">
    <property type="component" value="Unassembled WGS sequence"/>
</dbReference>
<accession>A0A1R3T752</accession>
<name>A0A1R3T752_9HYPH</name>
<dbReference type="AlphaFoldDB" id="A0A1R3T752"/>
<organism evidence="1 2">
    <name type="scientific">Agrobacterium rosae</name>
    <dbReference type="NCBI Taxonomy" id="1972867"/>
    <lineage>
        <taxon>Bacteria</taxon>
        <taxon>Pseudomonadati</taxon>
        <taxon>Pseudomonadota</taxon>
        <taxon>Alphaproteobacteria</taxon>
        <taxon>Hyphomicrobiales</taxon>
        <taxon>Rhizobiaceae</taxon>
        <taxon>Rhizobium/Agrobacterium group</taxon>
        <taxon>Agrobacterium</taxon>
    </lineage>
</organism>
<dbReference type="InterPro" id="IPR027417">
    <property type="entry name" value="P-loop_NTPase"/>
</dbReference>
<evidence type="ECO:0000313" key="1">
    <source>
        <dbReference type="EMBL" id="SCX00072.1"/>
    </source>
</evidence>
<sequence length="112" mass="12453">MNELVRDYNDYANDGDDLTETIQPSTIGVLFNMIQERSEAPIQAQQTYISQLSRLGGLYIFNDYIKRNDTLFASAPEEGIPVVLRGTTSGTYRSVVDGLEAVATEFIQKIGL</sequence>
<dbReference type="STRING" id="1907666.DSM25559_0002"/>
<reference evidence="2" key="1">
    <citation type="submission" date="2016-10" db="EMBL/GenBank/DDBJ databases">
        <authorList>
            <person name="Wibberg D."/>
        </authorList>
    </citation>
    <scope>NUCLEOTIDE SEQUENCE [LARGE SCALE GENOMIC DNA]</scope>
</reference>